<dbReference type="EMBL" id="CAJNNV010010110">
    <property type="protein sequence ID" value="CAE8598207.1"/>
    <property type="molecule type" value="Genomic_DNA"/>
</dbReference>
<dbReference type="AlphaFoldDB" id="A0A813E882"/>
<comment type="caution">
    <text evidence="2">The sequence shown here is derived from an EMBL/GenBank/DDBJ whole genome shotgun (WGS) entry which is preliminary data.</text>
</comment>
<keyword evidence="3" id="KW-1185">Reference proteome</keyword>
<proteinExistence type="predicted"/>
<feature type="non-terminal residue" evidence="2">
    <location>
        <position position="92"/>
    </location>
</feature>
<feature type="region of interest" description="Disordered" evidence="1">
    <location>
        <begin position="53"/>
        <end position="76"/>
    </location>
</feature>
<evidence type="ECO:0000256" key="1">
    <source>
        <dbReference type="SAM" id="MobiDB-lite"/>
    </source>
</evidence>
<organism evidence="2 3">
    <name type="scientific">Polarella glacialis</name>
    <name type="common">Dinoflagellate</name>
    <dbReference type="NCBI Taxonomy" id="89957"/>
    <lineage>
        <taxon>Eukaryota</taxon>
        <taxon>Sar</taxon>
        <taxon>Alveolata</taxon>
        <taxon>Dinophyceae</taxon>
        <taxon>Suessiales</taxon>
        <taxon>Suessiaceae</taxon>
        <taxon>Polarella</taxon>
    </lineage>
</organism>
<gene>
    <name evidence="2" type="ORF">PGLA1383_LOCUS16618</name>
</gene>
<evidence type="ECO:0000313" key="2">
    <source>
        <dbReference type="EMBL" id="CAE8598207.1"/>
    </source>
</evidence>
<dbReference type="Proteomes" id="UP000654075">
    <property type="component" value="Unassembled WGS sequence"/>
</dbReference>
<sequence length="92" mass="10016">LTKPISTLTTTDLHKLMASASARLLLEEFLPWVRRYNAGAFVLGLGFGAWDGPPGRQPSGREASSPSAAKAGLAEDFGPPRELGFWRQFAWD</sequence>
<evidence type="ECO:0000313" key="3">
    <source>
        <dbReference type="Proteomes" id="UP000654075"/>
    </source>
</evidence>
<protein>
    <submittedName>
        <fullName evidence="2">Uncharacterized protein</fullName>
    </submittedName>
</protein>
<accession>A0A813E882</accession>
<reference evidence="2" key="1">
    <citation type="submission" date="2021-02" db="EMBL/GenBank/DDBJ databases">
        <authorList>
            <person name="Dougan E. K."/>
            <person name="Rhodes N."/>
            <person name="Thang M."/>
            <person name="Chan C."/>
        </authorList>
    </citation>
    <scope>NUCLEOTIDE SEQUENCE</scope>
</reference>
<name>A0A813E882_POLGL</name>